<dbReference type="PROSITE" id="PS51257">
    <property type="entry name" value="PROKAR_LIPOPROTEIN"/>
    <property type="match status" value="1"/>
</dbReference>
<dbReference type="EMBL" id="JAFMYV010000003">
    <property type="protein sequence ID" value="MBO0936287.1"/>
    <property type="molecule type" value="Genomic_DNA"/>
</dbReference>
<organism evidence="9 10">
    <name type="scientific">Fibrella rubiginis</name>
    <dbReference type="NCBI Taxonomy" id="2817060"/>
    <lineage>
        <taxon>Bacteria</taxon>
        <taxon>Pseudomonadati</taxon>
        <taxon>Bacteroidota</taxon>
        <taxon>Cytophagia</taxon>
        <taxon>Cytophagales</taxon>
        <taxon>Spirosomataceae</taxon>
        <taxon>Fibrella</taxon>
    </lineage>
</organism>
<feature type="domain" description="SusD-like N-terminal" evidence="8">
    <location>
        <begin position="93"/>
        <end position="230"/>
    </location>
</feature>
<evidence type="ECO:0000256" key="1">
    <source>
        <dbReference type="ARBA" id="ARBA00004442"/>
    </source>
</evidence>
<feature type="domain" description="RagB/SusD" evidence="7">
    <location>
        <begin position="342"/>
        <end position="431"/>
    </location>
</feature>
<dbReference type="CDD" id="cd08977">
    <property type="entry name" value="SusD"/>
    <property type="match status" value="1"/>
</dbReference>
<name>A0A939GGX7_9BACT</name>
<keyword evidence="3 6" id="KW-0732">Signal</keyword>
<dbReference type="InterPro" id="IPR012944">
    <property type="entry name" value="SusD_RagB_dom"/>
</dbReference>
<feature type="chain" id="PRO_5036845636" evidence="6">
    <location>
        <begin position="21"/>
        <end position="457"/>
    </location>
</feature>
<comment type="caution">
    <text evidence="9">The sequence shown here is derived from an EMBL/GenBank/DDBJ whole genome shotgun (WGS) entry which is preliminary data.</text>
</comment>
<protein>
    <submittedName>
        <fullName evidence="9">RagB/SusD family nutrient uptake outer membrane protein</fullName>
    </submittedName>
</protein>
<dbReference type="Gene3D" id="1.25.40.390">
    <property type="match status" value="1"/>
</dbReference>
<comment type="subcellular location">
    <subcellularLocation>
        <location evidence="1">Cell outer membrane</location>
    </subcellularLocation>
</comment>
<keyword evidence="5" id="KW-0998">Cell outer membrane</keyword>
<accession>A0A939GGX7</accession>
<evidence type="ECO:0000259" key="7">
    <source>
        <dbReference type="Pfam" id="PF07980"/>
    </source>
</evidence>
<keyword evidence="10" id="KW-1185">Reference proteome</keyword>
<dbReference type="GO" id="GO:0009279">
    <property type="term" value="C:cell outer membrane"/>
    <property type="evidence" value="ECO:0007669"/>
    <property type="project" value="UniProtKB-SubCell"/>
</dbReference>
<comment type="similarity">
    <text evidence="2">Belongs to the SusD family.</text>
</comment>
<keyword evidence="4" id="KW-0472">Membrane</keyword>
<dbReference type="RefSeq" id="WP_207363855.1">
    <property type="nucleotide sequence ID" value="NZ_JAFMYV010000003.1"/>
</dbReference>
<dbReference type="SUPFAM" id="SSF48452">
    <property type="entry name" value="TPR-like"/>
    <property type="match status" value="1"/>
</dbReference>
<evidence type="ECO:0000259" key="8">
    <source>
        <dbReference type="Pfam" id="PF14322"/>
    </source>
</evidence>
<feature type="signal peptide" evidence="6">
    <location>
        <begin position="1"/>
        <end position="20"/>
    </location>
</feature>
<dbReference type="Pfam" id="PF07980">
    <property type="entry name" value="SusD_RagB"/>
    <property type="match status" value="1"/>
</dbReference>
<dbReference type="InterPro" id="IPR033985">
    <property type="entry name" value="SusD-like_N"/>
</dbReference>
<dbReference type="InterPro" id="IPR011990">
    <property type="entry name" value="TPR-like_helical_dom_sf"/>
</dbReference>
<evidence type="ECO:0000256" key="5">
    <source>
        <dbReference type="ARBA" id="ARBA00023237"/>
    </source>
</evidence>
<dbReference type="Proteomes" id="UP000664034">
    <property type="component" value="Unassembled WGS sequence"/>
</dbReference>
<evidence type="ECO:0000256" key="3">
    <source>
        <dbReference type="ARBA" id="ARBA00022729"/>
    </source>
</evidence>
<evidence type="ECO:0000313" key="9">
    <source>
        <dbReference type="EMBL" id="MBO0936287.1"/>
    </source>
</evidence>
<evidence type="ECO:0000256" key="6">
    <source>
        <dbReference type="SAM" id="SignalP"/>
    </source>
</evidence>
<evidence type="ECO:0000256" key="4">
    <source>
        <dbReference type="ARBA" id="ARBA00023136"/>
    </source>
</evidence>
<reference evidence="9" key="1">
    <citation type="submission" date="2021-03" db="EMBL/GenBank/DDBJ databases">
        <title>Fibrella sp. HMF5335 genome sequencing and assembly.</title>
        <authorList>
            <person name="Kang H."/>
            <person name="Kim H."/>
            <person name="Bae S."/>
            <person name="Joh K."/>
        </authorList>
    </citation>
    <scope>NUCLEOTIDE SEQUENCE</scope>
    <source>
        <strain evidence="9">HMF5335</strain>
    </source>
</reference>
<dbReference type="AlphaFoldDB" id="A0A939GGX7"/>
<evidence type="ECO:0000313" key="10">
    <source>
        <dbReference type="Proteomes" id="UP000664034"/>
    </source>
</evidence>
<dbReference type="Pfam" id="PF14322">
    <property type="entry name" value="SusD-like_3"/>
    <property type="match status" value="1"/>
</dbReference>
<gene>
    <name evidence="9" type="ORF">J2I47_06980</name>
</gene>
<evidence type="ECO:0000256" key="2">
    <source>
        <dbReference type="ARBA" id="ARBA00006275"/>
    </source>
</evidence>
<proteinExistence type="inferred from homology"/>
<sequence>MKKQLILSLTALLISLSACDNSLNIQPRQSIDAATALSNDQDVTSAIIGAYGQLGNGALYGTNLLLIPDIYAPDNYVIWRGTFASYRELALKTQTNANAEAQRTWLTAYAAINTVNNALASLSVVKDATTRSSLEGEARFIRGILFFELVRLYALPWATGTQNQQPGIPLVLTPSTTAEQASAQVARATVADTYKQIVDDLTKAVALLPTDNSTRADKYTAQAFLARVYLQQENYAGALAAANAIISSGVYRLNSSVTAAFRNRNTQESIFEIQQNDQNNAGTANDGLTTFYASIPTDAAPLGRGDVQVSNTFVSTFAPTDARRNELLYIGYKGGNRYYTGKYTNFGDNIPIVRLAEMYLIRAEANTRLNSVVGDTPGNDISLIRARAGVGAIAAPTLAQILQERRFELAFEGHRLHDLKRFRQSLGTLAWNSPRLVLPIPKREVDVNPALVQNEGY</sequence>